<dbReference type="NCBIfam" id="TIGR00725">
    <property type="entry name" value="TIGR00725 family protein"/>
    <property type="match status" value="1"/>
</dbReference>
<dbReference type="Gene3D" id="3.40.50.450">
    <property type="match status" value="1"/>
</dbReference>
<name>A0ABP4UMV4_9MICO</name>
<gene>
    <name evidence="1" type="ORF">GCM10009808_24500</name>
</gene>
<sequence>MIKIGVIGRSWREGEHLPEHVLETAELVGRGVADAGAALVTGGTAGVMEAACKGAFEAGGLTIGFLPYNDPAKANPYVSLVFPTGMGTIRNILTARCCDAIVMVGGGVGTLNEVTIAYDSGVPLIVVEGSTGWADRLRSTIDEGIWLDDRRVTPLSFASDPAEAVEIALTRAREPRAGSRLGAFTGWAGQ</sequence>
<accession>A0ABP4UMV4</accession>
<protein>
    <recommendedName>
        <fullName evidence="3">TIGR00725 family protein</fullName>
    </recommendedName>
</protein>
<dbReference type="EMBL" id="BAAAPL010000002">
    <property type="protein sequence ID" value="GAA1705619.1"/>
    <property type="molecule type" value="Genomic_DNA"/>
</dbReference>
<comment type="caution">
    <text evidence="1">The sequence shown here is derived from an EMBL/GenBank/DDBJ whole genome shotgun (WGS) entry which is preliminary data.</text>
</comment>
<organism evidence="1 2">
    <name type="scientific">Microbacterium sediminicola</name>
    <dbReference type="NCBI Taxonomy" id="415210"/>
    <lineage>
        <taxon>Bacteria</taxon>
        <taxon>Bacillati</taxon>
        <taxon>Actinomycetota</taxon>
        <taxon>Actinomycetes</taxon>
        <taxon>Micrococcales</taxon>
        <taxon>Microbacteriaceae</taxon>
        <taxon>Microbacterium</taxon>
    </lineage>
</organism>
<dbReference type="PANTHER" id="PTHR43393">
    <property type="entry name" value="CYTOKININ RIBOSIDE 5'-MONOPHOSPHATE PHOSPHORIBOHYDROLASE"/>
    <property type="match status" value="1"/>
</dbReference>
<dbReference type="InterPro" id="IPR005268">
    <property type="entry name" value="CHP00725"/>
</dbReference>
<evidence type="ECO:0000313" key="1">
    <source>
        <dbReference type="EMBL" id="GAA1705619.1"/>
    </source>
</evidence>
<reference evidence="2" key="1">
    <citation type="journal article" date="2019" name="Int. J. Syst. Evol. Microbiol.">
        <title>The Global Catalogue of Microorganisms (GCM) 10K type strain sequencing project: providing services to taxonomists for standard genome sequencing and annotation.</title>
        <authorList>
            <consortium name="The Broad Institute Genomics Platform"/>
            <consortium name="The Broad Institute Genome Sequencing Center for Infectious Disease"/>
            <person name="Wu L."/>
            <person name="Ma J."/>
        </authorList>
    </citation>
    <scope>NUCLEOTIDE SEQUENCE [LARGE SCALE GENOMIC DNA]</scope>
    <source>
        <strain evidence="2">JCM 15577</strain>
    </source>
</reference>
<evidence type="ECO:0008006" key="3">
    <source>
        <dbReference type="Google" id="ProtNLM"/>
    </source>
</evidence>
<dbReference type="InterPro" id="IPR052341">
    <property type="entry name" value="LOG_family_nucleotidases"/>
</dbReference>
<dbReference type="RefSeq" id="WP_344073042.1">
    <property type="nucleotide sequence ID" value="NZ_BAAAPL010000002.1"/>
</dbReference>
<proteinExistence type="predicted"/>
<dbReference type="InterPro" id="IPR041164">
    <property type="entry name" value="LDcluster4"/>
</dbReference>
<keyword evidence="2" id="KW-1185">Reference proteome</keyword>
<dbReference type="SUPFAM" id="SSF102405">
    <property type="entry name" value="MCP/YpsA-like"/>
    <property type="match status" value="1"/>
</dbReference>
<dbReference type="Pfam" id="PF18306">
    <property type="entry name" value="LDcluster4"/>
    <property type="match status" value="1"/>
</dbReference>
<evidence type="ECO:0000313" key="2">
    <source>
        <dbReference type="Proteomes" id="UP001501690"/>
    </source>
</evidence>
<dbReference type="PANTHER" id="PTHR43393:SF3">
    <property type="entry name" value="LYSINE DECARBOXYLASE-LIKE PROTEIN"/>
    <property type="match status" value="1"/>
</dbReference>
<dbReference type="Proteomes" id="UP001501690">
    <property type="component" value="Unassembled WGS sequence"/>
</dbReference>